<dbReference type="Pfam" id="PF13456">
    <property type="entry name" value="RVT_3"/>
    <property type="match status" value="1"/>
</dbReference>
<dbReference type="GO" id="GO:0003676">
    <property type="term" value="F:nucleic acid binding"/>
    <property type="evidence" value="ECO:0007669"/>
    <property type="project" value="InterPro"/>
</dbReference>
<sequence>MEVIVSSKTSLISFLLMNSKKVVKGQALANFLVEHPYLDVMRFKGGLEVNEIEINPWVLKFDSSSTETSTRARVLIESLTKAKTALSFNLDFKCTNNQVEYKALLIGLEILLELGAKRVKVMGDS</sequence>
<dbReference type="InterPro" id="IPR036397">
    <property type="entry name" value="RNaseH_sf"/>
</dbReference>
<accession>A0A6A6MTV1</accession>
<evidence type="ECO:0000259" key="1">
    <source>
        <dbReference type="Pfam" id="PF13456"/>
    </source>
</evidence>
<reference evidence="2 3" key="1">
    <citation type="journal article" date="2020" name="Mol. Plant">
        <title>The Chromosome-Based Rubber Tree Genome Provides New Insights into Spurge Genome Evolution and Rubber Biosynthesis.</title>
        <authorList>
            <person name="Liu J."/>
            <person name="Shi C."/>
            <person name="Shi C.C."/>
            <person name="Li W."/>
            <person name="Zhang Q.J."/>
            <person name="Zhang Y."/>
            <person name="Li K."/>
            <person name="Lu H.F."/>
            <person name="Shi C."/>
            <person name="Zhu S.T."/>
            <person name="Xiao Z.Y."/>
            <person name="Nan H."/>
            <person name="Yue Y."/>
            <person name="Zhu X.G."/>
            <person name="Wu Y."/>
            <person name="Hong X.N."/>
            <person name="Fan G.Y."/>
            <person name="Tong Y."/>
            <person name="Zhang D."/>
            <person name="Mao C.L."/>
            <person name="Liu Y.L."/>
            <person name="Hao S.J."/>
            <person name="Liu W.Q."/>
            <person name="Lv M.Q."/>
            <person name="Zhang H.B."/>
            <person name="Liu Y."/>
            <person name="Hu-Tang G.R."/>
            <person name="Wang J.P."/>
            <person name="Wang J.H."/>
            <person name="Sun Y.H."/>
            <person name="Ni S.B."/>
            <person name="Chen W.B."/>
            <person name="Zhang X.C."/>
            <person name="Jiao Y.N."/>
            <person name="Eichler E.E."/>
            <person name="Li G.H."/>
            <person name="Liu X."/>
            <person name="Gao L.Z."/>
        </authorList>
    </citation>
    <scope>NUCLEOTIDE SEQUENCE [LARGE SCALE GENOMIC DNA]</scope>
    <source>
        <strain evidence="3">cv. GT1</strain>
        <tissue evidence="2">Leaf</tissue>
    </source>
</reference>
<feature type="domain" description="RNase H type-1" evidence="1">
    <location>
        <begin position="66"/>
        <end position="125"/>
    </location>
</feature>
<dbReference type="Gene3D" id="3.30.420.10">
    <property type="entry name" value="Ribonuclease H-like superfamily/Ribonuclease H"/>
    <property type="match status" value="1"/>
</dbReference>
<dbReference type="EMBL" id="JAAGAX010000005">
    <property type="protein sequence ID" value="KAF2315858.1"/>
    <property type="molecule type" value="Genomic_DNA"/>
</dbReference>
<organism evidence="2 3">
    <name type="scientific">Hevea brasiliensis</name>
    <name type="common">Para rubber tree</name>
    <name type="synonym">Siphonia brasiliensis</name>
    <dbReference type="NCBI Taxonomy" id="3981"/>
    <lineage>
        <taxon>Eukaryota</taxon>
        <taxon>Viridiplantae</taxon>
        <taxon>Streptophyta</taxon>
        <taxon>Embryophyta</taxon>
        <taxon>Tracheophyta</taxon>
        <taxon>Spermatophyta</taxon>
        <taxon>Magnoliopsida</taxon>
        <taxon>eudicotyledons</taxon>
        <taxon>Gunneridae</taxon>
        <taxon>Pentapetalae</taxon>
        <taxon>rosids</taxon>
        <taxon>fabids</taxon>
        <taxon>Malpighiales</taxon>
        <taxon>Euphorbiaceae</taxon>
        <taxon>Crotonoideae</taxon>
        <taxon>Micrandreae</taxon>
        <taxon>Hevea</taxon>
    </lineage>
</organism>
<comment type="caution">
    <text evidence="2">The sequence shown here is derived from an EMBL/GenBank/DDBJ whole genome shotgun (WGS) entry which is preliminary data.</text>
</comment>
<dbReference type="PANTHER" id="PTHR48475">
    <property type="entry name" value="RIBONUCLEASE H"/>
    <property type="match status" value="1"/>
</dbReference>
<dbReference type="InterPro" id="IPR002156">
    <property type="entry name" value="RNaseH_domain"/>
</dbReference>
<dbReference type="GO" id="GO:0004523">
    <property type="term" value="F:RNA-DNA hybrid ribonuclease activity"/>
    <property type="evidence" value="ECO:0007669"/>
    <property type="project" value="InterPro"/>
</dbReference>
<evidence type="ECO:0000313" key="3">
    <source>
        <dbReference type="Proteomes" id="UP000467840"/>
    </source>
</evidence>
<keyword evidence="3" id="KW-1185">Reference proteome</keyword>
<dbReference type="Proteomes" id="UP000467840">
    <property type="component" value="Chromosome 15"/>
</dbReference>
<gene>
    <name evidence="2" type="ORF">GH714_040494</name>
</gene>
<dbReference type="AlphaFoldDB" id="A0A6A6MTV1"/>
<protein>
    <recommendedName>
        <fullName evidence="1">RNase H type-1 domain-containing protein</fullName>
    </recommendedName>
</protein>
<name>A0A6A6MTV1_HEVBR</name>
<proteinExistence type="predicted"/>
<evidence type="ECO:0000313" key="2">
    <source>
        <dbReference type="EMBL" id="KAF2315858.1"/>
    </source>
</evidence>
<dbReference type="InterPro" id="IPR012337">
    <property type="entry name" value="RNaseH-like_sf"/>
</dbReference>
<dbReference type="PANTHER" id="PTHR48475:SF1">
    <property type="entry name" value="RNASE H TYPE-1 DOMAIN-CONTAINING PROTEIN"/>
    <property type="match status" value="1"/>
</dbReference>
<dbReference type="SUPFAM" id="SSF53098">
    <property type="entry name" value="Ribonuclease H-like"/>
    <property type="match status" value="1"/>
</dbReference>